<dbReference type="InterPro" id="IPR029044">
    <property type="entry name" value="Nucleotide-diphossugar_trans"/>
</dbReference>
<keyword evidence="4" id="KW-1185">Reference proteome</keyword>
<dbReference type="AlphaFoldDB" id="A0A4S3MT95"/>
<dbReference type="Gene3D" id="3.90.550.10">
    <property type="entry name" value="Spore Coat Polysaccharide Biosynthesis Protein SpsA, Chain A"/>
    <property type="match status" value="1"/>
</dbReference>
<dbReference type="PANTHER" id="PTHR43685">
    <property type="entry name" value="GLYCOSYLTRANSFERASE"/>
    <property type="match status" value="1"/>
</dbReference>
<dbReference type="SUPFAM" id="SSF53448">
    <property type="entry name" value="Nucleotide-diphospho-sugar transferases"/>
    <property type="match status" value="1"/>
</dbReference>
<comment type="caution">
    <text evidence="3">The sequence shown here is derived from an EMBL/GenBank/DDBJ whole genome shotgun (WGS) entry which is preliminary data.</text>
</comment>
<dbReference type="EMBL" id="SSND01000001">
    <property type="protein sequence ID" value="THD85384.1"/>
    <property type="molecule type" value="Genomic_DNA"/>
</dbReference>
<protein>
    <submittedName>
        <fullName evidence="3">Glycosyltransferase</fullName>
    </submittedName>
</protein>
<accession>A0A4S3MT95</accession>
<dbReference type="OrthoDB" id="5291101at2"/>
<evidence type="ECO:0000259" key="2">
    <source>
        <dbReference type="Pfam" id="PF00535"/>
    </source>
</evidence>
<feature type="domain" description="Glycosyltransferase 2-like" evidence="2">
    <location>
        <begin position="438"/>
        <end position="607"/>
    </location>
</feature>
<keyword evidence="3" id="KW-0808">Transferase</keyword>
<sequence>MPPARRCSVAPTIRFPCPCRACSAMNKHIATLGPVFLFWISQLHDKLAYLHDTRGYKALYCARAGKRIQDLMDAYTGGNAPFSGDLFGISRIGACKVSAGDPAMFKTVYRVTAETLNHVSLADLCKAYFQHSWDETHPQMAALARLSQRFDEPNFRALIAANDPAARYFRDTMNQNREGLRQWFRENLGDLSGYVLVDSGWKASIQALLAEAYPEFGFLGLYFGVMDTRPLENRFGVIFDSPTYQPGRPSTVFALHRHLVESILEPNAPSIEDTLGGPQDALARAQLEQVRNETPDPVADRLFLDLRDYIAANAGKPIDQIEADYRAALPRVADLLIYPDREDAVALAGKDRSVDFGREGAIPVLADDTDCTPDERIQRSLWPQGQIALEYEGATARRLQAMASGAQDRDYFASHEKTDSAASAPSDKPAGWEGSVAIVTRTKNRPLLFRRAAASVAAQTYRNYRWVVVNDGGDVEPVRAIIGKSGVDPRLITLVSNPQSVGMEAASNMGVRAVDTEYVVIHDDDDAWEPDFLAASVSFLKSPRAAAARFEGVLSRAWRVSEQIVGDRVVIHKTEPYMTWVSEVSLAQMAVGNFFAPISFLYRRSVYDAIGGYDESLPVLGDWRFNLDFLLRANIGFLDRYLAYYHHRDMGDSSKDGVYANSVVGGQSLHAQYFSVVTNGILRDPETPPAMAAVIANGHLQRIMEMNFRNSANDRNKALRQLMDGASDATAKAPSGPASLPKEDADYIRACIRRAIPLSPSPRKLFSRLRWTGRVENIEQPHERMKWLPRVLHLIPSPPDFDHIAYLRDHPEIWATVYNGPDQLLPYHHWLMEGIDLGYERPRLKAGA</sequence>
<evidence type="ECO:0000313" key="3">
    <source>
        <dbReference type="EMBL" id="THD85384.1"/>
    </source>
</evidence>
<feature type="compositionally biased region" description="Basic and acidic residues" evidence="1">
    <location>
        <begin position="410"/>
        <end position="419"/>
    </location>
</feature>
<feature type="region of interest" description="Disordered" evidence="1">
    <location>
        <begin position="410"/>
        <end position="429"/>
    </location>
</feature>
<feature type="compositionally biased region" description="Low complexity" evidence="1">
    <location>
        <begin position="420"/>
        <end position="429"/>
    </location>
</feature>
<organism evidence="3 4">
    <name type="scientific">Aliigemmobacter aestuarii</name>
    <dbReference type="NCBI Taxonomy" id="1445661"/>
    <lineage>
        <taxon>Bacteria</taxon>
        <taxon>Pseudomonadati</taxon>
        <taxon>Pseudomonadota</taxon>
        <taxon>Alphaproteobacteria</taxon>
        <taxon>Rhodobacterales</taxon>
        <taxon>Paracoccaceae</taxon>
        <taxon>Aliigemmobacter</taxon>
    </lineage>
</organism>
<evidence type="ECO:0000313" key="4">
    <source>
        <dbReference type="Proteomes" id="UP000309450"/>
    </source>
</evidence>
<dbReference type="InterPro" id="IPR050834">
    <property type="entry name" value="Glycosyltransf_2"/>
</dbReference>
<reference evidence="3 4" key="1">
    <citation type="submission" date="2019-04" db="EMBL/GenBank/DDBJ databases">
        <title>Draft genome sequence of Gemmobacter aestuarii sp. nov.</title>
        <authorList>
            <person name="Hameed A."/>
            <person name="Lin S.-Y."/>
            <person name="Shahina M."/>
            <person name="Lai W.-A."/>
            <person name="Young C.-C."/>
        </authorList>
    </citation>
    <scope>NUCLEOTIDE SEQUENCE [LARGE SCALE GENOMIC DNA]</scope>
    <source>
        <strain evidence="3 4">CC-PW-75</strain>
    </source>
</reference>
<dbReference type="GO" id="GO:0016740">
    <property type="term" value="F:transferase activity"/>
    <property type="evidence" value="ECO:0007669"/>
    <property type="project" value="UniProtKB-KW"/>
</dbReference>
<dbReference type="Proteomes" id="UP000309450">
    <property type="component" value="Unassembled WGS sequence"/>
</dbReference>
<gene>
    <name evidence="3" type="ORF">E7811_06725</name>
</gene>
<evidence type="ECO:0000256" key="1">
    <source>
        <dbReference type="SAM" id="MobiDB-lite"/>
    </source>
</evidence>
<dbReference type="PANTHER" id="PTHR43685:SF11">
    <property type="entry name" value="GLYCOSYLTRANSFERASE TAGX-RELATED"/>
    <property type="match status" value="1"/>
</dbReference>
<name>A0A4S3MT95_9RHOB</name>
<dbReference type="Pfam" id="PF00535">
    <property type="entry name" value="Glycos_transf_2"/>
    <property type="match status" value="1"/>
</dbReference>
<proteinExistence type="predicted"/>
<dbReference type="InterPro" id="IPR001173">
    <property type="entry name" value="Glyco_trans_2-like"/>
</dbReference>